<evidence type="ECO:0000313" key="5">
    <source>
        <dbReference type="Proteomes" id="UP000297239"/>
    </source>
</evidence>
<dbReference type="InterPro" id="IPR052016">
    <property type="entry name" value="Bact_Sigma-Reg"/>
</dbReference>
<dbReference type="SMART" id="SM00331">
    <property type="entry name" value="PP2C_SIG"/>
    <property type="match status" value="1"/>
</dbReference>
<feature type="transmembrane region" description="Helical" evidence="2">
    <location>
        <begin position="211"/>
        <end position="231"/>
    </location>
</feature>
<feature type="transmembrane region" description="Helical" evidence="2">
    <location>
        <begin position="355"/>
        <end position="378"/>
    </location>
</feature>
<organism evidence="4 5">
    <name type="scientific">Leptospira kanakyensis</name>
    <dbReference type="NCBI Taxonomy" id="2484968"/>
    <lineage>
        <taxon>Bacteria</taxon>
        <taxon>Pseudomonadati</taxon>
        <taxon>Spirochaetota</taxon>
        <taxon>Spirochaetia</taxon>
        <taxon>Leptospirales</taxon>
        <taxon>Leptospiraceae</taxon>
        <taxon>Leptospira</taxon>
    </lineage>
</organism>
<dbReference type="Gene3D" id="2.60.40.2380">
    <property type="match status" value="1"/>
</dbReference>
<dbReference type="AlphaFoldDB" id="A0A6N4PY44"/>
<keyword evidence="2" id="KW-1133">Transmembrane helix</keyword>
<name>A0A6N4PY44_9LEPT</name>
<feature type="transmembrane region" description="Helical" evidence="2">
    <location>
        <begin position="327"/>
        <end position="348"/>
    </location>
</feature>
<dbReference type="Pfam" id="PF07696">
    <property type="entry name" value="7TMR-DISMED2"/>
    <property type="match status" value="1"/>
</dbReference>
<evidence type="ECO:0000256" key="1">
    <source>
        <dbReference type="ARBA" id="ARBA00022801"/>
    </source>
</evidence>
<dbReference type="SUPFAM" id="SSF81606">
    <property type="entry name" value="PP2C-like"/>
    <property type="match status" value="1"/>
</dbReference>
<keyword evidence="2" id="KW-0812">Transmembrane</keyword>
<evidence type="ECO:0000259" key="3">
    <source>
        <dbReference type="SMART" id="SM00331"/>
    </source>
</evidence>
<evidence type="ECO:0000256" key="2">
    <source>
        <dbReference type="SAM" id="Phobius"/>
    </source>
</evidence>
<feature type="transmembrane region" description="Helical" evidence="2">
    <location>
        <begin position="303"/>
        <end position="321"/>
    </location>
</feature>
<dbReference type="InterPro" id="IPR036457">
    <property type="entry name" value="PPM-type-like_dom_sf"/>
</dbReference>
<dbReference type="GO" id="GO:0016791">
    <property type="term" value="F:phosphatase activity"/>
    <property type="evidence" value="ECO:0007669"/>
    <property type="project" value="TreeGrafter"/>
</dbReference>
<dbReference type="InterPro" id="IPR011623">
    <property type="entry name" value="7TMR_DISM_rcpt_extracell_dom1"/>
</dbReference>
<dbReference type="PANTHER" id="PTHR43156:SF2">
    <property type="entry name" value="STAGE II SPORULATION PROTEIN E"/>
    <property type="match status" value="1"/>
</dbReference>
<feature type="transmembrane region" description="Helical" evidence="2">
    <location>
        <begin position="236"/>
        <end position="256"/>
    </location>
</feature>
<comment type="caution">
    <text evidence="4">The sequence shown here is derived from an EMBL/GenBank/DDBJ whole genome shotgun (WGS) entry which is preliminary data.</text>
</comment>
<proteinExistence type="predicted"/>
<dbReference type="OrthoDB" id="341834at2"/>
<accession>A0A6N4PY44</accession>
<keyword evidence="1" id="KW-0378">Hydrolase</keyword>
<dbReference type="InterPro" id="IPR001932">
    <property type="entry name" value="PPM-type_phosphatase-like_dom"/>
</dbReference>
<sequence length="691" mass="79366">MKENFADHFAEIKKRLTNRLLQIIRYSFLFLFLGNGQVFGEETTIDLKNLETSPIYLANSMLVLEDPNNQLDFETIRSPEYAGKFLKLPSSKEAFNFSYSKSTYWLRIQVQNPNPIPKDTVIVVAYPRLKTLDLFFQSTKEFKQIHSGYTIPLSLRPYKSRFFVFPIQFSGNTNVTIYLKVNSPNAINLPIQLWDKVAYDRHEIDDHVIQAIYFGIALAMAIFNLFVFFILKDSNYLLYVLLVLSTALTIASHNGIASEYLWQNSPWMDQYLINILISVVLILFLVFMRNLLNTKKLVPKLDFVSKVLIVVQIILPIFYILSFDSFIKIMVVSHSFTAFWILFNAIICSFQKERIAYFFLLAFAFLFSALIVSTLRALGFIPTNSFTIDGPQFGSAAEMLLLAFALADRYNTIIKEKETAEALVKSNLEKSNLDLEEKVKERTYVLNKTLSAMRRDLFVAKKIQENSLITDPKLFHQLHLVYRYLPVSEVGGDFFDVCQLNETKFRILIADATGHGVHAAMITMAIKGLYDNIKNFELMPSKVMEIFNEEFMDNFVSLNSLLTALILDIDIDKKTIQFASAGHPAAVLLKKNEIQLLEKTGRMMGLKKQTHYGQSELHWETGDRLFLFTDGVFEAFNPKEEEFGEEKAYALFQSTRNLSLDAAEDHLLKTLQIFLNGQDRQDDLTILGIDL</sequence>
<feature type="domain" description="PPM-type phosphatase" evidence="3">
    <location>
        <begin position="475"/>
        <end position="691"/>
    </location>
</feature>
<feature type="transmembrane region" description="Helical" evidence="2">
    <location>
        <begin position="271"/>
        <end position="291"/>
    </location>
</feature>
<dbReference type="InterPro" id="IPR011622">
    <property type="entry name" value="7TMR_DISM_rcpt_extracell_dom2"/>
</dbReference>
<protein>
    <submittedName>
        <fullName evidence="4">Serine/threonine protein phosphatase</fullName>
    </submittedName>
</protein>
<gene>
    <name evidence="4" type="ORF">EHQ18_11120</name>
</gene>
<evidence type="ECO:0000313" key="4">
    <source>
        <dbReference type="EMBL" id="TGK69362.1"/>
    </source>
</evidence>
<reference evidence="4" key="1">
    <citation type="journal article" date="2019" name="PLoS Negl. Trop. Dis.">
        <title>Revisiting the worldwide diversity of Leptospira species in the environment.</title>
        <authorList>
            <person name="Vincent A.T."/>
            <person name="Schiettekatte O."/>
            <person name="Bourhy P."/>
            <person name="Veyrier F.J."/>
            <person name="Picardeau M."/>
        </authorList>
    </citation>
    <scope>NUCLEOTIDE SEQUENCE [LARGE SCALE GENOMIC DNA]</scope>
    <source>
        <strain evidence="4">201800293</strain>
    </source>
</reference>
<dbReference type="PANTHER" id="PTHR43156">
    <property type="entry name" value="STAGE II SPORULATION PROTEIN E-RELATED"/>
    <property type="match status" value="1"/>
</dbReference>
<dbReference type="RefSeq" id="WP_135634365.1">
    <property type="nucleotide sequence ID" value="NZ_RQFE01000024.1"/>
</dbReference>
<keyword evidence="2" id="KW-0472">Membrane</keyword>
<dbReference type="EMBL" id="RQFF01000030">
    <property type="protein sequence ID" value="TGK69362.1"/>
    <property type="molecule type" value="Genomic_DNA"/>
</dbReference>
<dbReference type="Proteomes" id="UP000297239">
    <property type="component" value="Unassembled WGS sequence"/>
</dbReference>
<dbReference type="Pfam" id="PF07695">
    <property type="entry name" value="7TMR-DISM_7TM"/>
    <property type="match status" value="1"/>
</dbReference>
<dbReference type="Gene3D" id="3.60.40.10">
    <property type="entry name" value="PPM-type phosphatase domain"/>
    <property type="match status" value="1"/>
</dbReference>
<dbReference type="Pfam" id="PF07228">
    <property type="entry name" value="SpoIIE"/>
    <property type="match status" value="1"/>
</dbReference>
<keyword evidence="5" id="KW-1185">Reference proteome</keyword>